<evidence type="ECO:0000256" key="4">
    <source>
        <dbReference type="ARBA" id="ARBA00023125"/>
    </source>
</evidence>
<dbReference type="SUPFAM" id="SSF48334">
    <property type="entry name" value="DNA repair protein MutS, domain III"/>
    <property type="match status" value="1"/>
</dbReference>
<dbReference type="InterPro" id="IPR016151">
    <property type="entry name" value="DNA_mismatch_repair_MutS_N"/>
</dbReference>
<dbReference type="InterPro" id="IPR007861">
    <property type="entry name" value="DNA_mismatch_repair_MutS_clamp"/>
</dbReference>
<gene>
    <name evidence="7" type="ORF">SI7747_01000984</name>
</gene>
<protein>
    <recommendedName>
        <fullName evidence="6">DNA mismatch repair proteins mutS family domain-containing protein</fullName>
    </recommendedName>
</protein>
<dbReference type="SMART" id="SM00533">
    <property type="entry name" value="MUTSd"/>
    <property type="match status" value="1"/>
</dbReference>
<dbReference type="InterPro" id="IPR045076">
    <property type="entry name" value="MutS"/>
</dbReference>
<dbReference type="Gene3D" id="1.10.1420.10">
    <property type="match status" value="2"/>
</dbReference>
<dbReference type="SUPFAM" id="SSF53150">
    <property type="entry name" value="DNA repair protein MutS, domain II"/>
    <property type="match status" value="1"/>
</dbReference>
<feature type="compositionally biased region" description="Pro residues" evidence="5">
    <location>
        <begin position="36"/>
        <end position="46"/>
    </location>
</feature>
<keyword evidence="8" id="KW-1185">Reference proteome</keyword>
<name>A0A7I8IAA9_SPIIN</name>
<dbReference type="SUPFAM" id="SSF55271">
    <property type="entry name" value="DNA repair protein MutS, domain I"/>
    <property type="match status" value="1"/>
</dbReference>
<dbReference type="Pfam" id="PF05192">
    <property type="entry name" value="MutS_III"/>
    <property type="match status" value="1"/>
</dbReference>
<keyword evidence="2" id="KW-0227">DNA damage</keyword>
<dbReference type="GO" id="GO:0140664">
    <property type="term" value="F:ATP-dependent DNA damage sensor activity"/>
    <property type="evidence" value="ECO:0007669"/>
    <property type="project" value="InterPro"/>
</dbReference>
<dbReference type="AlphaFoldDB" id="A0A7I8IAA9"/>
<dbReference type="Pfam" id="PF01624">
    <property type="entry name" value="MutS_I"/>
    <property type="match status" value="1"/>
</dbReference>
<dbReference type="SMART" id="SM00534">
    <property type="entry name" value="MUTSac"/>
    <property type="match status" value="1"/>
</dbReference>
<feature type="region of interest" description="Disordered" evidence="5">
    <location>
        <begin position="1"/>
        <end position="47"/>
    </location>
</feature>
<dbReference type="PANTHER" id="PTHR11361:SF150">
    <property type="entry name" value="DNA MISMATCH REPAIR PROTEIN MSH6"/>
    <property type="match status" value="1"/>
</dbReference>
<reference evidence="7 8" key="1">
    <citation type="submission" date="2019-12" db="EMBL/GenBank/DDBJ databases">
        <authorList>
            <person name="Scholz U."/>
            <person name="Mascher M."/>
            <person name="Fiebig A."/>
        </authorList>
    </citation>
    <scope>NUCLEOTIDE SEQUENCE</scope>
</reference>
<accession>A0A7I8IAA9</accession>
<dbReference type="Gene3D" id="2.30.30.140">
    <property type="match status" value="1"/>
</dbReference>
<evidence type="ECO:0000256" key="2">
    <source>
        <dbReference type="ARBA" id="ARBA00022763"/>
    </source>
</evidence>
<dbReference type="InterPro" id="IPR027417">
    <property type="entry name" value="P-loop_NTPase"/>
</dbReference>
<dbReference type="Proteomes" id="UP001189122">
    <property type="component" value="Unassembled WGS sequence"/>
</dbReference>
<dbReference type="InterPro" id="IPR007695">
    <property type="entry name" value="DNA_mismatch_repair_MutS-lik_N"/>
</dbReference>
<sequence length="1154" mass="128286">MAPSRRHSNGRSPLVRKQSQITAFFSPGRAPEKYPAYPPPGTPPPVAQKTVLLKVRPHTRLVAQSRKSPTRGGSYRAETQVFWPLDKTWYEGQVKSFDRKEAGKHVVQYADAEEEVLDLGAERIEWVEESARSFRRLRRRTSVSESLLPDTVSTGDTNTGEDVTGLANRGRHYRGRRLERGFGGGIDKGSDEMKLEEENSDGGEEHPKTRRGKNSKLLSTFPVVILETCDAIERFGKRETEKFRFLGEGRKDANKRRPGDASYDPKTLYLPPEFLKSLTGGQRQWWEFKAKHMDKMGKFYELFEMDAHIGAKDLELQYMKGEQPHCGFPEKNFSTIWRNWVRKGYRVLVVEQTETPEQLELRRKEMGSKDKVVKREICAVVSKGTLAEGELLSRHADASYLLSLTEKSATLEDRERTVLGVCVVDVCTSTFMLGQFEDDSERQCLCSMLSELRPVEIIKPSKRHTRCPLVNELVPSVEFWDSLKTVKEIQNMYQQCGHPPVSGSLDNDASDDAVNESSSFPDVLSDFMNAGENGSYALSAFGGCLFYLRQCLLDESLIKCAKFESLPYSGVINMIQRPYMILNASALENLEILENKNGGFSASGKRLLKSWLARPLYDTKSIVERQDAVAYFKGAALGSALEFRKDLAKLPDMERLLARLFSTCEANGRNANKVILYEDASRKQLQEFVACLRGCEVMAKACSSLGSILEETKSNLLLYLLTPGGVDADYDSACRTISDIESSLARYLKEQRKALGDASITYATVGKELYLLQVPEDLGGRIPRDYELRSSKKGYFRYWTTKIKMWLAELSQAEAEKESKLKSILQVLIKRFSGYHRLWRQLVSATAELDVLICLAIASDHYDGPTCRPTIKPRLLRVTLDASGTASFVPNDVRIGGDGHPSFILLTGPNMGGKSTLLRQICLASVLAQLGADVPAERFELSPSTGSSTFLTELTETASMLSSATRNSLVVLDELGRGTSTSDGQAIADSVLEYFVRSVRCRGLFSTHYHRLAVAYEDNPEVSLCHMSCHVGKGAGGIEEVTFLYKLKPGLCPKSYGVNVARLAGLPGSVLEKAAEKSREFEVTYGKGKGGGKGSLAVLRDFVRLSVRDPVASNLRLLIASAESWVARRSELSCGTAAGDFCGFAPKSSGRSRI</sequence>
<dbReference type="GO" id="GO:0006298">
    <property type="term" value="P:mismatch repair"/>
    <property type="evidence" value="ECO:0007669"/>
    <property type="project" value="InterPro"/>
</dbReference>
<feature type="domain" description="DNA mismatch repair proteins mutS family" evidence="6">
    <location>
        <begin position="968"/>
        <end position="984"/>
    </location>
</feature>
<evidence type="ECO:0000259" key="6">
    <source>
        <dbReference type="PROSITE" id="PS00486"/>
    </source>
</evidence>
<organism evidence="7">
    <name type="scientific">Spirodela intermedia</name>
    <name type="common">Intermediate duckweed</name>
    <dbReference type="NCBI Taxonomy" id="51605"/>
    <lineage>
        <taxon>Eukaryota</taxon>
        <taxon>Viridiplantae</taxon>
        <taxon>Streptophyta</taxon>
        <taxon>Embryophyta</taxon>
        <taxon>Tracheophyta</taxon>
        <taxon>Spermatophyta</taxon>
        <taxon>Magnoliopsida</taxon>
        <taxon>Liliopsida</taxon>
        <taxon>Araceae</taxon>
        <taxon>Lemnoideae</taxon>
        <taxon>Spirodela</taxon>
    </lineage>
</organism>
<dbReference type="Gene3D" id="3.40.50.300">
    <property type="entry name" value="P-loop containing nucleotide triphosphate hydrolases"/>
    <property type="match status" value="1"/>
</dbReference>
<dbReference type="Gene3D" id="3.30.420.110">
    <property type="entry name" value="MutS, connector domain"/>
    <property type="match status" value="1"/>
</dbReference>
<evidence type="ECO:0000313" key="7">
    <source>
        <dbReference type="EMBL" id="CAA2614605.1"/>
    </source>
</evidence>
<dbReference type="EMBL" id="LR743588">
    <property type="protein sequence ID" value="CAA2614605.1"/>
    <property type="molecule type" value="Genomic_DNA"/>
</dbReference>
<dbReference type="PANTHER" id="PTHR11361">
    <property type="entry name" value="DNA MISMATCH REPAIR PROTEIN MUTS FAMILY MEMBER"/>
    <property type="match status" value="1"/>
</dbReference>
<dbReference type="GO" id="GO:0030983">
    <property type="term" value="F:mismatched DNA binding"/>
    <property type="evidence" value="ECO:0007669"/>
    <property type="project" value="InterPro"/>
</dbReference>
<keyword evidence="3" id="KW-0067">ATP-binding</keyword>
<feature type="region of interest" description="Disordered" evidence="5">
    <location>
        <begin position="177"/>
        <end position="214"/>
    </location>
</feature>
<evidence type="ECO:0000313" key="8">
    <source>
        <dbReference type="Proteomes" id="UP001189122"/>
    </source>
</evidence>
<dbReference type="InterPro" id="IPR036678">
    <property type="entry name" value="MutS_con_dom_sf"/>
</dbReference>
<dbReference type="InterPro" id="IPR036187">
    <property type="entry name" value="DNA_mismatch_repair_MutS_sf"/>
</dbReference>
<dbReference type="FunFam" id="1.10.1420.10:FF:000005">
    <property type="entry name" value="DNA mismatch repair protein"/>
    <property type="match status" value="1"/>
</dbReference>
<dbReference type="GO" id="GO:0005634">
    <property type="term" value="C:nucleus"/>
    <property type="evidence" value="ECO:0007669"/>
    <property type="project" value="TreeGrafter"/>
</dbReference>
<keyword evidence="1" id="KW-0547">Nucleotide-binding</keyword>
<evidence type="ECO:0000256" key="3">
    <source>
        <dbReference type="ARBA" id="ARBA00022840"/>
    </source>
</evidence>
<dbReference type="PROSITE" id="PS00486">
    <property type="entry name" value="DNA_MISMATCH_REPAIR_2"/>
    <property type="match status" value="1"/>
</dbReference>
<evidence type="ECO:0000256" key="1">
    <source>
        <dbReference type="ARBA" id="ARBA00022741"/>
    </source>
</evidence>
<proteinExistence type="predicted"/>
<dbReference type="SUPFAM" id="SSF52540">
    <property type="entry name" value="P-loop containing nucleoside triphosphate hydrolases"/>
    <property type="match status" value="1"/>
</dbReference>
<evidence type="ECO:0000256" key="5">
    <source>
        <dbReference type="SAM" id="MobiDB-lite"/>
    </source>
</evidence>
<dbReference type="InterPro" id="IPR000432">
    <property type="entry name" value="DNA_mismatch_repair_MutS_C"/>
</dbReference>
<dbReference type="CDD" id="cd20404">
    <property type="entry name" value="Tudor_Agenet_AtEML-like"/>
    <property type="match status" value="1"/>
</dbReference>
<keyword evidence="4" id="KW-0238">DNA-binding</keyword>
<feature type="compositionally biased region" description="Basic and acidic residues" evidence="5">
    <location>
        <begin position="188"/>
        <end position="207"/>
    </location>
</feature>
<dbReference type="Pfam" id="PF00488">
    <property type="entry name" value="MutS_V"/>
    <property type="match status" value="1"/>
</dbReference>
<dbReference type="InterPro" id="IPR007696">
    <property type="entry name" value="DNA_mismatch_repair_MutS_core"/>
</dbReference>
<dbReference type="GO" id="GO:0005524">
    <property type="term" value="F:ATP binding"/>
    <property type="evidence" value="ECO:0007669"/>
    <property type="project" value="UniProtKB-KW"/>
</dbReference>
<dbReference type="EMBL" id="CACRZD030000001">
    <property type="protein sequence ID" value="CAA6654394.1"/>
    <property type="molecule type" value="Genomic_DNA"/>
</dbReference>
<dbReference type="Pfam" id="PF05190">
    <property type="entry name" value="MutS_IV"/>
    <property type="match status" value="1"/>
</dbReference>
<dbReference type="Gene3D" id="3.40.1170.10">
    <property type="entry name" value="DNA repair protein MutS, domain I"/>
    <property type="match status" value="1"/>
</dbReference>